<sequence>MNNSCKSGSKHLWNVIKYSRYLSDDLKKVVDPVISRNSFMAHPENLLLSMLADERRHIRQLTVRLIIKARGSSSTVERRRFVVPKPNFKVNQYIDMIDWFKCNVTEPPITVDLTVEELKSIAENGSVKDLQIYKFPCHTQSVERCIKLVAETASMVCESHNRDVLLEIPWRHGQLCFHLSTRLLTR</sequence>
<protein>
    <submittedName>
        <fullName evidence="1">Uncharacterized protein</fullName>
    </submittedName>
</protein>
<dbReference type="AlphaFoldDB" id="A0A4Y2MJL9"/>
<evidence type="ECO:0000313" key="1">
    <source>
        <dbReference type="EMBL" id="GBN26634.1"/>
    </source>
</evidence>
<evidence type="ECO:0000313" key="2">
    <source>
        <dbReference type="Proteomes" id="UP000499080"/>
    </source>
</evidence>
<dbReference type="PANTHER" id="PTHR46409:SF1">
    <property type="entry name" value="HTH PSQ-TYPE DOMAIN-CONTAINING PROTEIN"/>
    <property type="match status" value="1"/>
</dbReference>
<organism evidence="1 2">
    <name type="scientific">Araneus ventricosus</name>
    <name type="common">Orbweaver spider</name>
    <name type="synonym">Epeira ventricosa</name>
    <dbReference type="NCBI Taxonomy" id="182803"/>
    <lineage>
        <taxon>Eukaryota</taxon>
        <taxon>Metazoa</taxon>
        <taxon>Ecdysozoa</taxon>
        <taxon>Arthropoda</taxon>
        <taxon>Chelicerata</taxon>
        <taxon>Arachnida</taxon>
        <taxon>Araneae</taxon>
        <taxon>Araneomorphae</taxon>
        <taxon>Entelegynae</taxon>
        <taxon>Araneoidea</taxon>
        <taxon>Araneidae</taxon>
        <taxon>Araneus</taxon>
    </lineage>
</organism>
<reference evidence="1 2" key="1">
    <citation type="journal article" date="2019" name="Sci. Rep.">
        <title>Orb-weaving spider Araneus ventricosus genome elucidates the spidroin gene catalogue.</title>
        <authorList>
            <person name="Kono N."/>
            <person name="Nakamura H."/>
            <person name="Ohtoshi R."/>
            <person name="Moran D.A.P."/>
            <person name="Shinohara A."/>
            <person name="Yoshida Y."/>
            <person name="Fujiwara M."/>
            <person name="Mori M."/>
            <person name="Tomita M."/>
            <person name="Arakawa K."/>
        </authorList>
    </citation>
    <scope>NUCLEOTIDE SEQUENCE [LARGE SCALE GENOMIC DNA]</scope>
</reference>
<dbReference type="OrthoDB" id="6771835at2759"/>
<keyword evidence="2" id="KW-1185">Reference proteome</keyword>
<gene>
    <name evidence="1" type="ORF">AVEN_102707_1</name>
</gene>
<proteinExistence type="predicted"/>
<comment type="caution">
    <text evidence="1">The sequence shown here is derived from an EMBL/GenBank/DDBJ whole genome shotgun (WGS) entry which is preliminary data.</text>
</comment>
<name>A0A4Y2MJL9_ARAVE</name>
<dbReference type="Proteomes" id="UP000499080">
    <property type="component" value="Unassembled WGS sequence"/>
</dbReference>
<dbReference type="EMBL" id="BGPR01007411">
    <property type="protein sequence ID" value="GBN26634.1"/>
    <property type="molecule type" value="Genomic_DNA"/>
</dbReference>
<accession>A0A4Y2MJL9</accession>
<dbReference type="PANTHER" id="PTHR46409">
    <property type="entry name" value="HTH PSQ-TYPE DOMAIN-CONTAINING PROTEIN"/>
    <property type="match status" value="1"/>
</dbReference>